<dbReference type="Proteomes" id="UP000249819">
    <property type="component" value="Unassembled WGS sequence"/>
</dbReference>
<protein>
    <submittedName>
        <fullName evidence="1">Uncharacterized protein</fullName>
    </submittedName>
</protein>
<dbReference type="AlphaFoldDB" id="A0A327W515"/>
<comment type="caution">
    <text evidence="1">The sequence shown here is derived from an EMBL/GenBank/DDBJ whole genome shotgun (WGS) entry which is preliminary data.</text>
</comment>
<gene>
    <name evidence="1" type="ORF">CLV59_103434</name>
</gene>
<organism evidence="1 2">
    <name type="scientific">Chitinophaga dinghuensis</name>
    <dbReference type="NCBI Taxonomy" id="1539050"/>
    <lineage>
        <taxon>Bacteria</taxon>
        <taxon>Pseudomonadati</taxon>
        <taxon>Bacteroidota</taxon>
        <taxon>Chitinophagia</taxon>
        <taxon>Chitinophagales</taxon>
        <taxon>Chitinophagaceae</taxon>
        <taxon>Chitinophaga</taxon>
    </lineage>
</organism>
<evidence type="ECO:0000313" key="1">
    <source>
        <dbReference type="EMBL" id="RAJ83466.1"/>
    </source>
</evidence>
<proteinExistence type="predicted"/>
<keyword evidence="2" id="KW-1185">Reference proteome</keyword>
<dbReference type="EMBL" id="QLMA01000003">
    <property type="protein sequence ID" value="RAJ83466.1"/>
    <property type="molecule type" value="Genomic_DNA"/>
</dbReference>
<accession>A0A327W515</accession>
<reference evidence="1 2" key="1">
    <citation type="submission" date="2018-06" db="EMBL/GenBank/DDBJ databases">
        <title>Genomic Encyclopedia of Archaeal and Bacterial Type Strains, Phase II (KMG-II): from individual species to whole genera.</title>
        <authorList>
            <person name="Goeker M."/>
        </authorList>
    </citation>
    <scope>NUCLEOTIDE SEQUENCE [LARGE SCALE GENOMIC DNA]</scope>
    <source>
        <strain evidence="1 2">DSM 29821</strain>
    </source>
</reference>
<sequence length="42" mass="5161">MEINWNRGQEEYSPRKIPPVRIRINQHHLHQQGQLVCQRELQ</sequence>
<evidence type="ECO:0000313" key="2">
    <source>
        <dbReference type="Proteomes" id="UP000249819"/>
    </source>
</evidence>
<name>A0A327W515_9BACT</name>